<comment type="caution">
    <text evidence="2">The sequence shown here is derived from an EMBL/GenBank/DDBJ whole genome shotgun (WGS) entry which is preliminary data.</text>
</comment>
<protein>
    <submittedName>
        <fullName evidence="2">Uncharacterized protein</fullName>
    </submittedName>
</protein>
<reference evidence="2 3" key="1">
    <citation type="journal article" date="2019" name="PLoS ONE">
        <title>Comparative genome analysis indicates high evolutionary potential of pathogenicity genes in Colletotrichum tanaceti.</title>
        <authorList>
            <person name="Lelwala R.V."/>
            <person name="Korhonen P.K."/>
            <person name="Young N.D."/>
            <person name="Scott J.B."/>
            <person name="Ades P.A."/>
            <person name="Gasser R.B."/>
            <person name="Taylor P.W.J."/>
        </authorList>
    </citation>
    <scope>NUCLEOTIDE SEQUENCE [LARGE SCALE GENOMIC DNA]</scope>
    <source>
        <strain evidence="2">BRIP57314</strain>
    </source>
</reference>
<evidence type="ECO:0000313" key="2">
    <source>
        <dbReference type="EMBL" id="TKW54397.1"/>
    </source>
</evidence>
<evidence type="ECO:0000256" key="1">
    <source>
        <dbReference type="SAM" id="MobiDB-lite"/>
    </source>
</evidence>
<evidence type="ECO:0000313" key="3">
    <source>
        <dbReference type="Proteomes" id="UP000310108"/>
    </source>
</evidence>
<organism evidence="2 3">
    <name type="scientific">Colletotrichum tanaceti</name>
    <dbReference type="NCBI Taxonomy" id="1306861"/>
    <lineage>
        <taxon>Eukaryota</taxon>
        <taxon>Fungi</taxon>
        <taxon>Dikarya</taxon>
        <taxon>Ascomycota</taxon>
        <taxon>Pezizomycotina</taxon>
        <taxon>Sordariomycetes</taxon>
        <taxon>Hypocreomycetidae</taxon>
        <taxon>Glomerellales</taxon>
        <taxon>Glomerellaceae</taxon>
        <taxon>Colletotrichum</taxon>
        <taxon>Colletotrichum destructivum species complex</taxon>
    </lineage>
</organism>
<accession>A0A4U6XJR8</accession>
<dbReference type="AlphaFoldDB" id="A0A4U6XJR8"/>
<proteinExistence type="predicted"/>
<keyword evidence="3" id="KW-1185">Reference proteome</keyword>
<dbReference type="Proteomes" id="UP000310108">
    <property type="component" value="Unassembled WGS sequence"/>
</dbReference>
<gene>
    <name evidence="2" type="ORF">CTA1_4041</name>
</gene>
<name>A0A4U6XJR8_9PEZI</name>
<dbReference type="EMBL" id="PJEX01000140">
    <property type="protein sequence ID" value="TKW54397.1"/>
    <property type="molecule type" value="Genomic_DNA"/>
</dbReference>
<feature type="compositionally biased region" description="Basic residues" evidence="1">
    <location>
        <begin position="24"/>
        <end position="36"/>
    </location>
</feature>
<sequence length="69" mass="7781">MTTTTAHRSLLRELMGHESAGLRLSRHRSNKGHHPPKGNPVDAPGPSSHHHGQLRFYRVLWVSKKPLLC</sequence>
<feature type="region of interest" description="Disordered" evidence="1">
    <location>
        <begin position="1"/>
        <end position="51"/>
    </location>
</feature>